<keyword evidence="11" id="KW-0812">Transmembrane</keyword>
<evidence type="ECO:0000313" key="15">
    <source>
        <dbReference type="EMBL" id="AWB35684.1"/>
    </source>
</evidence>
<feature type="transmembrane region" description="Helical" evidence="11">
    <location>
        <begin position="33"/>
        <end position="56"/>
    </location>
</feature>
<evidence type="ECO:0000256" key="3">
    <source>
        <dbReference type="ARBA" id="ARBA00022630"/>
    </source>
</evidence>
<dbReference type="Pfam" id="PF07992">
    <property type="entry name" value="Pyr_redox_2"/>
    <property type="match status" value="1"/>
</dbReference>
<dbReference type="GO" id="GO:0016668">
    <property type="term" value="F:oxidoreductase activity, acting on a sulfur group of donors, NAD(P) as acceptor"/>
    <property type="evidence" value="ECO:0007669"/>
    <property type="project" value="InterPro"/>
</dbReference>
<dbReference type="InterPro" id="IPR036188">
    <property type="entry name" value="FAD/NAD-bd_sf"/>
</dbReference>
<evidence type="ECO:0000256" key="9">
    <source>
        <dbReference type="RuleBase" id="RU003691"/>
    </source>
</evidence>
<dbReference type="GO" id="GO:0050660">
    <property type="term" value="F:flavin adenine dinucleotide binding"/>
    <property type="evidence" value="ECO:0007669"/>
    <property type="project" value="TreeGrafter"/>
</dbReference>
<organism evidence="15 16">
    <name type="scientific">Orrella marina</name>
    <dbReference type="NCBI Taxonomy" id="2163011"/>
    <lineage>
        <taxon>Bacteria</taxon>
        <taxon>Pseudomonadati</taxon>
        <taxon>Pseudomonadota</taxon>
        <taxon>Betaproteobacteria</taxon>
        <taxon>Burkholderiales</taxon>
        <taxon>Alcaligenaceae</taxon>
        <taxon>Orrella</taxon>
    </lineage>
</organism>
<evidence type="ECO:0000256" key="2">
    <source>
        <dbReference type="ARBA" id="ARBA00007532"/>
    </source>
</evidence>
<keyword evidence="16" id="KW-1185">Reference proteome</keyword>
<feature type="domain" description="VTT" evidence="14">
    <location>
        <begin position="51"/>
        <end position="165"/>
    </location>
</feature>
<dbReference type="InterPro" id="IPR012999">
    <property type="entry name" value="Pyr_OxRdtase_I_AS"/>
</dbReference>
<dbReference type="InterPro" id="IPR004099">
    <property type="entry name" value="Pyr_nucl-diS_OxRdtase_dimer"/>
</dbReference>
<dbReference type="PANTHER" id="PTHR43014">
    <property type="entry name" value="MERCURIC REDUCTASE"/>
    <property type="match status" value="1"/>
</dbReference>
<keyword evidence="11" id="KW-1133">Transmembrane helix</keyword>
<dbReference type="EMBL" id="CP028901">
    <property type="protein sequence ID" value="AWB35684.1"/>
    <property type="molecule type" value="Genomic_DNA"/>
</dbReference>
<feature type="transmembrane region" description="Helical" evidence="11">
    <location>
        <begin position="68"/>
        <end position="90"/>
    </location>
</feature>
<evidence type="ECO:0000259" key="13">
    <source>
        <dbReference type="Pfam" id="PF07992"/>
    </source>
</evidence>
<dbReference type="Pfam" id="PF09335">
    <property type="entry name" value="VTT_dom"/>
    <property type="match status" value="1"/>
</dbReference>
<evidence type="ECO:0000256" key="10">
    <source>
        <dbReference type="SAM" id="MobiDB-lite"/>
    </source>
</evidence>
<keyword evidence="5" id="KW-0521">NADP</keyword>
<dbReference type="SUPFAM" id="SSF51905">
    <property type="entry name" value="FAD/NAD(P)-binding domain"/>
    <property type="match status" value="1"/>
</dbReference>
<feature type="domain" description="Pyridine nucleotide-disulphide oxidoreductase dimerisation" evidence="12">
    <location>
        <begin position="612"/>
        <end position="718"/>
    </location>
</feature>
<keyword evidence="8 9" id="KW-0676">Redox-active center</keyword>
<evidence type="ECO:0000259" key="12">
    <source>
        <dbReference type="Pfam" id="PF02852"/>
    </source>
</evidence>
<evidence type="ECO:0000256" key="6">
    <source>
        <dbReference type="ARBA" id="ARBA00023002"/>
    </source>
</evidence>
<evidence type="ECO:0000256" key="11">
    <source>
        <dbReference type="SAM" id="Phobius"/>
    </source>
</evidence>
<comment type="cofactor">
    <cofactor evidence="1">
        <name>FAD</name>
        <dbReference type="ChEBI" id="CHEBI:57692"/>
    </cofactor>
</comment>
<keyword evidence="7" id="KW-1015">Disulfide bond</keyword>
<dbReference type="PRINTS" id="PR00368">
    <property type="entry name" value="FADPNR"/>
</dbReference>
<keyword evidence="6 9" id="KW-0560">Oxidoreductase</keyword>
<protein>
    <submittedName>
        <fullName evidence="15">Pyridine nucleotide-disulfide oxidoreductase</fullName>
    </submittedName>
</protein>
<dbReference type="OrthoDB" id="178496at2"/>
<dbReference type="InterPro" id="IPR016156">
    <property type="entry name" value="FAD/NAD-linked_Rdtase_dimer_sf"/>
</dbReference>
<dbReference type="PANTHER" id="PTHR43014:SF2">
    <property type="entry name" value="MERCURIC REDUCTASE"/>
    <property type="match status" value="1"/>
</dbReference>
<dbReference type="Pfam" id="PF02852">
    <property type="entry name" value="Pyr_redox_dim"/>
    <property type="match status" value="1"/>
</dbReference>
<name>A0A2R4XPE2_9BURK</name>
<feature type="domain" description="FAD/NAD(P)-binding" evidence="13">
    <location>
        <begin position="220"/>
        <end position="580"/>
    </location>
</feature>
<proteinExistence type="inferred from homology"/>
<evidence type="ECO:0000313" key="16">
    <source>
        <dbReference type="Proteomes" id="UP000244571"/>
    </source>
</evidence>
<feature type="transmembrane region" description="Helical" evidence="11">
    <location>
        <begin position="176"/>
        <end position="199"/>
    </location>
</feature>
<keyword evidence="4 9" id="KW-0274">FAD</keyword>
<evidence type="ECO:0000256" key="4">
    <source>
        <dbReference type="ARBA" id="ARBA00022827"/>
    </source>
</evidence>
<dbReference type="PROSITE" id="PS00076">
    <property type="entry name" value="PYRIDINE_REDOX_1"/>
    <property type="match status" value="1"/>
</dbReference>
<reference evidence="15 16" key="1">
    <citation type="submission" date="2018-04" db="EMBL/GenBank/DDBJ databases">
        <title>Bordetella sp. HZ20 isolated from seawater.</title>
        <authorList>
            <person name="Sun C."/>
        </authorList>
    </citation>
    <scope>NUCLEOTIDE SEQUENCE [LARGE SCALE GENOMIC DNA]</scope>
    <source>
        <strain evidence="15 16">HZ20</strain>
    </source>
</reference>
<dbReference type="InterPro" id="IPR023753">
    <property type="entry name" value="FAD/NAD-binding_dom"/>
</dbReference>
<feature type="transmembrane region" description="Helical" evidence="11">
    <location>
        <begin position="115"/>
        <end position="135"/>
    </location>
</feature>
<evidence type="ECO:0000259" key="14">
    <source>
        <dbReference type="Pfam" id="PF09335"/>
    </source>
</evidence>
<dbReference type="Gene3D" id="3.30.390.30">
    <property type="match status" value="1"/>
</dbReference>
<evidence type="ECO:0000256" key="7">
    <source>
        <dbReference type="ARBA" id="ARBA00023157"/>
    </source>
</evidence>
<evidence type="ECO:0000256" key="5">
    <source>
        <dbReference type="ARBA" id="ARBA00022857"/>
    </source>
</evidence>
<feature type="transmembrane region" description="Helical" evidence="11">
    <location>
        <begin position="147"/>
        <end position="170"/>
    </location>
</feature>
<comment type="similarity">
    <text evidence="2 9">Belongs to the class-I pyridine nucleotide-disulfide oxidoreductase family.</text>
</comment>
<keyword evidence="11" id="KW-0472">Membrane</keyword>
<keyword evidence="3 9" id="KW-0285">Flavoprotein</keyword>
<evidence type="ECO:0000256" key="8">
    <source>
        <dbReference type="ARBA" id="ARBA00023284"/>
    </source>
</evidence>
<dbReference type="Proteomes" id="UP000244571">
    <property type="component" value="Chromosome"/>
</dbReference>
<dbReference type="KEGG" id="boz:DBV39_06420"/>
<accession>A0A2R4XPE2</accession>
<dbReference type="PRINTS" id="PR00411">
    <property type="entry name" value="PNDRDTASEI"/>
</dbReference>
<sequence>MAFDLDQWLNLETLKQSHQSLQGWYEDTPARALVIYFLIYAIATAVSIPGATILTLGAGAIFGFGPGLLMVSFASSIGALLAFLVARYLLRDAVQRRFSGSLERINEGIERDGTFYLLTLRLVPLFPFWLVNLVMGLTPMKSGRYYVVSQLGMLPATIIYVNAGTQIAALESTQEILSPALLGSLILLGVFPVIARSLVAWARQRKLYAKWNRPPRYDRNLIVIGAGAGGLVSAYIAATVKAKVTLVESHQMGGDCLNTGCVPSKSLIRAAKIAKEIRHAESFGIHHASGTTDFKAVMERIRSVIRQIEPHDSVERYEGMGVEVLKGHARLISPWEVELTLSGHAPGLQKSAADAKKEVPSAATANRPRNAENVRRLTSRNIILATGAEPFIPDIPGLRQAGALTSESVWSLETLPARLVVLGGGPVGCELAQSFARLGSQVTLIEKHAHLLSKEDPEAAEVVRAALKEDGITILNDQTVVSVTTLPDSSCKRLILHRAGLASADRTANAGMQVECDTILCALGRRPRVEGYGLEDLGIALRPGQTIDTNMFQQTSLPNIYAVGDVSSPYKLTHAAAHQAWYASVNALFGRFKRFPNHSHAHRGVRPASAAIPRCTFTDPELAQVGLTEPEAIRHHVPYEVTRYHLDDLDRAIADGAAHGFIKILTVPGKDQILGVTIVGEHAGELLAEFVLAMRHGLGLNKILATVHTYPTWSEAGKFAAGVWKQSHAPRWLLPWVERLHTWERRE</sequence>
<dbReference type="FunFam" id="3.30.390.30:FF:000001">
    <property type="entry name" value="Dihydrolipoyl dehydrogenase"/>
    <property type="match status" value="1"/>
</dbReference>
<dbReference type="Gene3D" id="3.50.50.60">
    <property type="entry name" value="FAD/NAD(P)-binding domain"/>
    <property type="match status" value="2"/>
</dbReference>
<evidence type="ECO:0000256" key="1">
    <source>
        <dbReference type="ARBA" id="ARBA00001974"/>
    </source>
</evidence>
<dbReference type="InterPro" id="IPR032816">
    <property type="entry name" value="VTT_dom"/>
</dbReference>
<dbReference type="AlphaFoldDB" id="A0A2R4XPE2"/>
<gene>
    <name evidence="15" type="ORF">DBV39_06420</name>
</gene>
<feature type="transmembrane region" description="Helical" evidence="11">
    <location>
        <begin position="220"/>
        <end position="238"/>
    </location>
</feature>
<dbReference type="SUPFAM" id="SSF55424">
    <property type="entry name" value="FAD/NAD-linked reductases, dimerisation (C-terminal) domain"/>
    <property type="match status" value="1"/>
</dbReference>
<feature type="region of interest" description="Disordered" evidence="10">
    <location>
        <begin position="349"/>
        <end position="369"/>
    </location>
</feature>
<dbReference type="GO" id="GO:0003955">
    <property type="term" value="F:NAD(P)H dehydrogenase (quinone) activity"/>
    <property type="evidence" value="ECO:0007669"/>
    <property type="project" value="TreeGrafter"/>
</dbReference>